<evidence type="ECO:0000313" key="5">
    <source>
        <dbReference type="Proteomes" id="UP000663853"/>
    </source>
</evidence>
<name>A0A8H3AHS2_9AGAM</name>
<evidence type="ECO:0000313" key="4">
    <source>
        <dbReference type="EMBL" id="CAE6422391.1"/>
    </source>
</evidence>
<accession>A0A8H3AHS2</accession>
<keyword evidence="1" id="KW-0677">Repeat</keyword>
<organism evidence="4 5">
    <name type="scientific">Rhizoctonia solani</name>
    <dbReference type="NCBI Taxonomy" id="456999"/>
    <lineage>
        <taxon>Eukaryota</taxon>
        <taxon>Fungi</taxon>
        <taxon>Dikarya</taxon>
        <taxon>Basidiomycota</taxon>
        <taxon>Agaricomycotina</taxon>
        <taxon>Agaricomycetes</taxon>
        <taxon>Cantharellales</taxon>
        <taxon>Ceratobasidiaceae</taxon>
        <taxon>Rhizoctonia</taxon>
    </lineage>
</organism>
<protein>
    <recommendedName>
        <fullName evidence="3">NACHT domain-containing protein</fullName>
    </recommendedName>
</protein>
<dbReference type="InterPro" id="IPR056884">
    <property type="entry name" value="NPHP3-like_N"/>
</dbReference>
<dbReference type="InterPro" id="IPR007111">
    <property type="entry name" value="NACHT_NTPase"/>
</dbReference>
<feature type="domain" description="NACHT" evidence="3">
    <location>
        <begin position="311"/>
        <end position="468"/>
    </location>
</feature>
<dbReference type="Pfam" id="PF24883">
    <property type="entry name" value="NPHP3_N"/>
    <property type="match status" value="1"/>
</dbReference>
<comment type="caution">
    <text evidence="4">The sequence shown here is derived from an EMBL/GenBank/DDBJ whole genome shotgun (WGS) entry which is preliminary data.</text>
</comment>
<dbReference type="PANTHER" id="PTHR10039:SF17">
    <property type="entry name" value="FUNGAL STAND N-TERMINAL GOODBYE DOMAIN-CONTAINING PROTEIN-RELATED"/>
    <property type="match status" value="1"/>
</dbReference>
<dbReference type="PANTHER" id="PTHR10039">
    <property type="entry name" value="AMELOGENIN"/>
    <property type="match status" value="1"/>
</dbReference>
<dbReference type="EMBL" id="CAJMXA010000236">
    <property type="protein sequence ID" value="CAE6422391.1"/>
    <property type="molecule type" value="Genomic_DNA"/>
</dbReference>
<dbReference type="AlphaFoldDB" id="A0A8H3AHS2"/>
<dbReference type="InterPro" id="IPR027417">
    <property type="entry name" value="P-loop_NTPase"/>
</dbReference>
<evidence type="ECO:0000259" key="3">
    <source>
        <dbReference type="PROSITE" id="PS50837"/>
    </source>
</evidence>
<evidence type="ECO:0000256" key="2">
    <source>
        <dbReference type="SAM" id="MobiDB-lite"/>
    </source>
</evidence>
<feature type="compositionally biased region" description="Polar residues" evidence="2">
    <location>
        <begin position="10"/>
        <end position="25"/>
    </location>
</feature>
<dbReference type="Proteomes" id="UP000663853">
    <property type="component" value="Unassembled WGS sequence"/>
</dbReference>
<feature type="region of interest" description="Disordered" evidence="2">
    <location>
        <begin position="1"/>
        <end position="25"/>
    </location>
</feature>
<reference evidence="4" key="1">
    <citation type="submission" date="2021-01" db="EMBL/GenBank/DDBJ databases">
        <authorList>
            <person name="Kaushik A."/>
        </authorList>
    </citation>
    <scope>NUCLEOTIDE SEQUENCE</scope>
    <source>
        <strain evidence="4">AG6-10EEA</strain>
    </source>
</reference>
<evidence type="ECO:0000256" key="1">
    <source>
        <dbReference type="ARBA" id="ARBA00022737"/>
    </source>
</evidence>
<dbReference type="PROSITE" id="PS50837">
    <property type="entry name" value="NACHT"/>
    <property type="match status" value="1"/>
</dbReference>
<gene>
    <name evidence="4" type="ORF">RDB_LOCUS14054</name>
</gene>
<sequence length="740" mass="82775">MMSARPLRANNPSPNTSSYTVTSKNPFKSYPGAEVSTKHFESILGRSRKIVRRRLRCKVHQLGARFKPRIKNIDIMAGSAVPPSSPIAASAEVATSAQELVSLPSAQSVNLPERSSRSWTRLKGLRHTLNKAVGELSPVKTVVEGLFDCIQIYESAAQGRKEFNELRKELEQILDELGQYFSTASSPVITTSIECICGSIQKELKYVKGQQARPVARKLAEAETDADNVLSCYRRIHNHLQRLSRNANISTWAVVDQLATDNRLEKLLPSLSACYNSAKALGLKRGSCTKGTRVNVLAQVNEWILGQDTGTTFWITGMAGTGKTTMVYTLCEQLDAAPTRMLGASFFCSRLFPECRNVELIIPSIAYQLAEYSRPFRYALDKAIEKNPSAHTRMLHLQFDALIAQPLMDFKVREAFPTNFVVVIDALDECEDTESAQQMLEVLLTKSQELPIKFVLSSRPEAAIRDQMVKNERAVGSRIVLHELDSGEVQVDIKTYINTGLAPISPSESEVNQLAERAGVLFIYAATVIRYVGHDNFRRNPHERLKRVLSNADQSRKVRNKEIDVLYETILKAAFDDLLLEEEERDEMQLVLNTVICAREPLTVGSLATLLSLEDTDRVHAALRPLWSVLHVMESTTLVATLHASFPDYILDQTRSRNYHCDATAHNEFLAQQCFGYIRDTRPQFNICKLVSSSVLDERVPDLKARVQEAIPLELYYSCRNAVTTSHLSSSICYTTLGGL</sequence>
<dbReference type="SUPFAM" id="SSF52540">
    <property type="entry name" value="P-loop containing nucleoside triphosphate hydrolases"/>
    <property type="match status" value="1"/>
</dbReference>
<proteinExistence type="predicted"/>
<dbReference type="Gene3D" id="3.40.50.300">
    <property type="entry name" value="P-loop containing nucleotide triphosphate hydrolases"/>
    <property type="match status" value="1"/>
</dbReference>